<reference evidence="1 2" key="1">
    <citation type="submission" date="2019-09" db="EMBL/GenBank/DDBJ databases">
        <authorList>
            <person name="Ou C."/>
        </authorList>
    </citation>
    <scope>NUCLEOTIDE SEQUENCE [LARGE SCALE GENOMIC DNA]</scope>
    <source>
        <strain evidence="1">S2</strain>
        <tissue evidence="1">Leaf</tissue>
    </source>
</reference>
<evidence type="ECO:0000313" key="1">
    <source>
        <dbReference type="EMBL" id="KAB2599255.1"/>
    </source>
</evidence>
<protein>
    <submittedName>
        <fullName evidence="1">Uncharacterized protein</fullName>
    </submittedName>
</protein>
<evidence type="ECO:0000313" key="2">
    <source>
        <dbReference type="Proteomes" id="UP000327157"/>
    </source>
</evidence>
<reference evidence="1 2" key="3">
    <citation type="submission" date="2019-11" db="EMBL/GenBank/DDBJ databases">
        <title>A de novo genome assembly of a pear dwarfing rootstock.</title>
        <authorList>
            <person name="Wang F."/>
            <person name="Wang J."/>
            <person name="Li S."/>
            <person name="Zhang Y."/>
            <person name="Fang M."/>
            <person name="Ma L."/>
            <person name="Zhao Y."/>
            <person name="Jiang S."/>
        </authorList>
    </citation>
    <scope>NUCLEOTIDE SEQUENCE [LARGE SCALE GENOMIC DNA]</scope>
    <source>
        <strain evidence="1">S2</strain>
        <tissue evidence="1">Leaf</tissue>
    </source>
</reference>
<comment type="caution">
    <text evidence="1">The sequence shown here is derived from an EMBL/GenBank/DDBJ whole genome shotgun (WGS) entry which is preliminary data.</text>
</comment>
<proteinExistence type="predicted"/>
<organism evidence="1 2">
    <name type="scientific">Pyrus ussuriensis x Pyrus communis</name>
    <dbReference type="NCBI Taxonomy" id="2448454"/>
    <lineage>
        <taxon>Eukaryota</taxon>
        <taxon>Viridiplantae</taxon>
        <taxon>Streptophyta</taxon>
        <taxon>Embryophyta</taxon>
        <taxon>Tracheophyta</taxon>
        <taxon>Spermatophyta</taxon>
        <taxon>Magnoliopsida</taxon>
        <taxon>eudicotyledons</taxon>
        <taxon>Gunneridae</taxon>
        <taxon>Pentapetalae</taxon>
        <taxon>rosids</taxon>
        <taxon>fabids</taxon>
        <taxon>Rosales</taxon>
        <taxon>Rosaceae</taxon>
        <taxon>Amygdaloideae</taxon>
        <taxon>Maleae</taxon>
        <taxon>Pyrus</taxon>
    </lineage>
</organism>
<dbReference type="EMBL" id="SMOL01000753">
    <property type="protein sequence ID" value="KAB2599255.1"/>
    <property type="molecule type" value="Genomic_DNA"/>
</dbReference>
<gene>
    <name evidence="1" type="ORF">D8674_009526</name>
</gene>
<reference evidence="2" key="2">
    <citation type="submission" date="2019-10" db="EMBL/GenBank/DDBJ databases">
        <title>A de novo genome assembly of a pear dwarfing rootstock.</title>
        <authorList>
            <person name="Wang F."/>
            <person name="Wang J."/>
            <person name="Li S."/>
            <person name="Zhang Y."/>
            <person name="Fang M."/>
            <person name="Ma L."/>
            <person name="Zhao Y."/>
            <person name="Jiang S."/>
        </authorList>
    </citation>
    <scope>NUCLEOTIDE SEQUENCE [LARGE SCALE GENOMIC DNA]</scope>
</reference>
<name>A0A5N5F885_9ROSA</name>
<keyword evidence="2" id="KW-1185">Reference proteome</keyword>
<dbReference type="Proteomes" id="UP000327157">
    <property type="component" value="Chromosome 13"/>
</dbReference>
<accession>A0A5N5F885</accession>
<dbReference type="AlphaFoldDB" id="A0A5N5F885"/>
<sequence>MRYLVRGPLSVNNLPLRLILQDPSFLHTLVRKSINDQKSITFKFQQWELGTAAAVQKQQLPLLPKFVPAAGRIPVTLVDKAAKNSPLSLRNTNPILFLE</sequence>